<sequence>MRSIKSMRSLIVRAKENICCASDLRILLRFLLDH</sequence>
<protein>
    <submittedName>
        <fullName evidence="1">Uncharacterized protein</fullName>
    </submittedName>
</protein>
<accession>A0A0E9VIL6</accession>
<reference evidence="1" key="1">
    <citation type="submission" date="2014-11" db="EMBL/GenBank/DDBJ databases">
        <authorList>
            <person name="Amaro Gonzalez C."/>
        </authorList>
    </citation>
    <scope>NUCLEOTIDE SEQUENCE</scope>
</reference>
<evidence type="ECO:0000313" key="1">
    <source>
        <dbReference type="EMBL" id="JAH77979.1"/>
    </source>
</evidence>
<reference evidence="1" key="2">
    <citation type="journal article" date="2015" name="Fish Shellfish Immunol.">
        <title>Early steps in the European eel (Anguilla anguilla)-Vibrio vulnificus interaction in the gills: Role of the RtxA13 toxin.</title>
        <authorList>
            <person name="Callol A."/>
            <person name="Pajuelo D."/>
            <person name="Ebbesson L."/>
            <person name="Teles M."/>
            <person name="MacKenzie S."/>
            <person name="Amaro C."/>
        </authorList>
    </citation>
    <scope>NUCLEOTIDE SEQUENCE</scope>
</reference>
<dbReference type="AlphaFoldDB" id="A0A0E9VIL6"/>
<proteinExistence type="predicted"/>
<organism evidence="1">
    <name type="scientific">Anguilla anguilla</name>
    <name type="common">European freshwater eel</name>
    <name type="synonym">Muraena anguilla</name>
    <dbReference type="NCBI Taxonomy" id="7936"/>
    <lineage>
        <taxon>Eukaryota</taxon>
        <taxon>Metazoa</taxon>
        <taxon>Chordata</taxon>
        <taxon>Craniata</taxon>
        <taxon>Vertebrata</taxon>
        <taxon>Euteleostomi</taxon>
        <taxon>Actinopterygii</taxon>
        <taxon>Neopterygii</taxon>
        <taxon>Teleostei</taxon>
        <taxon>Anguilliformes</taxon>
        <taxon>Anguillidae</taxon>
        <taxon>Anguilla</taxon>
    </lineage>
</organism>
<name>A0A0E9VIL6_ANGAN</name>
<dbReference type="EMBL" id="GBXM01030598">
    <property type="protein sequence ID" value="JAH77979.1"/>
    <property type="molecule type" value="Transcribed_RNA"/>
</dbReference>